<evidence type="ECO:0000313" key="1">
    <source>
        <dbReference type="EMBL" id="KAK1126672.1"/>
    </source>
</evidence>
<reference evidence="1" key="1">
    <citation type="submission" date="2021-10" db="EMBL/GenBank/DDBJ databases">
        <title>Melipona bicolor Genome sequencing and assembly.</title>
        <authorList>
            <person name="Araujo N.S."/>
            <person name="Arias M.C."/>
        </authorList>
    </citation>
    <scope>NUCLEOTIDE SEQUENCE</scope>
    <source>
        <strain evidence="1">USP_2M_L1-L4_2017</strain>
        <tissue evidence="1">Whole body</tissue>
    </source>
</reference>
<gene>
    <name evidence="1" type="ORF">K0M31_004298</name>
</gene>
<protein>
    <submittedName>
        <fullName evidence="1">Uncharacterized protein</fullName>
    </submittedName>
</protein>
<organism evidence="1 2">
    <name type="scientific">Melipona bicolor</name>
    <dbReference type="NCBI Taxonomy" id="60889"/>
    <lineage>
        <taxon>Eukaryota</taxon>
        <taxon>Metazoa</taxon>
        <taxon>Ecdysozoa</taxon>
        <taxon>Arthropoda</taxon>
        <taxon>Hexapoda</taxon>
        <taxon>Insecta</taxon>
        <taxon>Pterygota</taxon>
        <taxon>Neoptera</taxon>
        <taxon>Endopterygota</taxon>
        <taxon>Hymenoptera</taxon>
        <taxon>Apocrita</taxon>
        <taxon>Aculeata</taxon>
        <taxon>Apoidea</taxon>
        <taxon>Anthophila</taxon>
        <taxon>Apidae</taxon>
        <taxon>Melipona</taxon>
    </lineage>
</organism>
<name>A0AA40FWM8_9HYME</name>
<comment type="caution">
    <text evidence="1">The sequence shown here is derived from an EMBL/GenBank/DDBJ whole genome shotgun (WGS) entry which is preliminary data.</text>
</comment>
<dbReference type="Proteomes" id="UP001177670">
    <property type="component" value="Unassembled WGS sequence"/>
</dbReference>
<evidence type="ECO:0000313" key="2">
    <source>
        <dbReference type="Proteomes" id="UP001177670"/>
    </source>
</evidence>
<keyword evidence="2" id="KW-1185">Reference proteome</keyword>
<dbReference type="AlphaFoldDB" id="A0AA40FWM8"/>
<dbReference type="EMBL" id="JAHYIQ010000013">
    <property type="protein sequence ID" value="KAK1126672.1"/>
    <property type="molecule type" value="Genomic_DNA"/>
</dbReference>
<sequence length="129" mass="14599">MAHTNVWGKDGLPTSIRKVVHSSDQDSLAVYDRCTLDLRSMEHPRSGARNFGPASRFPAGDLDHTLDNEPRFSRRLEIHWDNTIGTMPRSGAGYAVLLMIHRCNPSSDLQSRTLRVYVARFEKFDIPSC</sequence>
<proteinExistence type="predicted"/>
<accession>A0AA40FWM8</accession>